<feature type="transmembrane region" description="Helical" evidence="1">
    <location>
        <begin position="286"/>
        <end position="306"/>
    </location>
</feature>
<comment type="caution">
    <text evidence="2">The sequence shown here is derived from an EMBL/GenBank/DDBJ whole genome shotgun (WGS) entry which is preliminary data.</text>
</comment>
<evidence type="ECO:0008006" key="4">
    <source>
        <dbReference type="Google" id="ProtNLM"/>
    </source>
</evidence>
<feature type="transmembrane region" description="Helical" evidence="1">
    <location>
        <begin position="228"/>
        <end position="250"/>
    </location>
</feature>
<sequence length="332" mass="34991">MKMNLDLKSIAIGALAGLTSALLVLAATSHLSASIVFLILAGMPVFIAGLGFGFVAALSALVASFLILSFSVSPLFAFSILVLPQFPAAFMSRLANFARPAEELGGPSNVMAWYPLADMMMRLCTLVAFAVSFTLLATGYGRGTASDIMGAAIKALSAQDPTFNMDAAVLAQVTAFYYYLLPLNQAVMSVITIFAAYYFSAIIVRTTTQALRPREDMPSALRMNRESIYAFGLGLAILIAGMAAHSNFLIVSGASISGAFAGGFLLAGLAAFHLKSRGKSWRLPALILTYLTISLTAIIFVIVGMLDTRRAIALTPVAGKPADKNSTDTSNT</sequence>
<reference evidence="2 3" key="1">
    <citation type="submission" date="2024-06" db="EMBL/GenBank/DDBJ databases">
        <title>Genomic Encyclopedia of Type Strains, Phase IV (KMG-IV): sequencing the most valuable type-strain genomes for metagenomic binning, comparative biology and taxonomic classification.</title>
        <authorList>
            <person name="Goeker M."/>
        </authorList>
    </citation>
    <scope>NUCLEOTIDE SEQUENCE [LARGE SCALE GENOMIC DNA]</scope>
    <source>
        <strain evidence="2 3">DSM 29780</strain>
    </source>
</reference>
<proteinExistence type="predicted"/>
<evidence type="ECO:0000313" key="2">
    <source>
        <dbReference type="EMBL" id="MET3613117.1"/>
    </source>
</evidence>
<feature type="transmembrane region" description="Helical" evidence="1">
    <location>
        <begin position="119"/>
        <end position="141"/>
    </location>
</feature>
<feature type="transmembrane region" description="Helical" evidence="1">
    <location>
        <begin position="256"/>
        <end position="274"/>
    </location>
</feature>
<evidence type="ECO:0000313" key="3">
    <source>
        <dbReference type="Proteomes" id="UP001549047"/>
    </source>
</evidence>
<dbReference type="EMBL" id="JBEPMB010000001">
    <property type="protein sequence ID" value="MET3613117.1"/>
    <property type="molecule type" value="Genomic_DNA"/>
</dbReference>
<feature type="transmembrane region" description="Helical" evidence="1">
    <location>
        <begin position="186"/>
        <end position="207"/>
    </location>
</feature>
<keyword evidence="1" id="KW-0812">Transmembrane</keyword>
<dbReference type="Proteomes" id="UP001549047">
    <property type="component" value="Unassembled WGS sequence"/>
</dbReference>
<keyword evidence="1" id="KW-1133">Transmembrane helix</keyword>
<feature type="transmembrane region" description="Helical" evidence="1">
    <location>
        <begin position="65"/>
        <end position="86"/>
    </location>
</feature>
<evidence type="ECO:0000256" key="1">
    <source>
        <dbReference type="SAM" id="Phobius"/>
    </source>
</evidence>
<keyword evidence="1" id="KW-0472">Membrane</keyword>
<dbReference type="RefSeq" id="WP_354555609.1">
    <property type="nucleotide sequence ID" value="NZ_JBEPMB010000001.1"/>
</dbReference>
<name>A0ABV2IX98_9HYPH</name>
<gene>
    <name evidence="2" type="ORF">ABID16_001422</name>
</gene>
<organism evidence="2 3">
    <name type="scientific">Rhizobium aquaticum</name>
    <dbReference type="NCBI Taxonomy" id="1549636"/>
    <lineage>
        <taxon>Bacteria</taxon>
        <taxon>Pseudomonadati</taxon>
        <taxon>Pseudomonadota</taxon>
        <taxon>Alphaproteobacteria</taxon>
        <taxon>Hyphomicrobiales</taxon>
        <taxon>Rhizobiaceae</taxon>
        <taxon>Rhizobium/Agrobacterium group</taxon>
        <taxon>Rhizobium</taxon>
    </lineage>
</organism>
<protein>
    <recommendedName>
        <fullName evidence="4">DUF2232 domain-containing protein</fullName>
    </recommendedName>
</protein>
<keyword evidence="3" id="KW-1185">Reference proteome</keyword>
<accession>A0ABV2IX98</accession>
<feature type="transmembrane region" description="Helical" evidence="1">
    <location>
        <begin position="162"/>
        <end position="180"/>
    </location>
</feature>
<feature type="transmembrane region" description="Helical" evidence="1">
    <location>
        <begin position="36"/>
        <end position="58"/>
    </location>
</feature>